<sequence length="111" mass="12078">MNQKLPNATLALVLAIISYVACCLSYGIGGIVLSIIALVLANKDRKTYLLKPENYDNYSQVKTARILAIIALVLSVLIIVSSLGALLFFGSIEGLQNWAEDIQRQQIQAAQ</sequence>
<feature type="transmembrane region" description="Helical" evidence="1">
    <location>
        <begin position="12"/>
        <end position="41"/>
    </location>
</feature>
<accession>A0ABU1A145</accession>
<dbReference type="EMBL" id="JAVHUL010000016">
    <property type="protein sequence ID" value="MDQ7917415.1"/>
    <property type="molecule type" value="Genomic_DNA"/>
</dbReference>
<dbReference type="Pfam" id="PF07666">
    <property type="entry name" value="MpPF26"/>
    <property type="match status" value="1"/>
</dbReference>
<feature type="transmembrane region" description="Helical" evidence="1">
    <location>
        <begin position="66"/>
        <end position="89"/>
    </location>
</feature>
<evidence type="ECO:0000313" key="2">
    <source>
        <dbReference type="EMBL" id="MDQ7917415.1"/>
    </source>
</evidence>
<keyword evidence="1" id="KW-0472">Membrane</keyword>
<comment type="caution">
    <text evidence="2">The sequence shown here is derived from an EMBL/GenBank/DDBJ whole genome shotgun (WGS) entry which is preliminary data.</text>
</comment>
<dbReference type="RefSeq" id="WP_308864148.1">
    <property type="nucleotide sequence ID" value="NZ_JAVHUL010000016.1"/>
</dbReference>
<keyword evidence="1" id="KW-1133">Transmembrane helix</keyword>
<organism evidence="2 3">
    <name type="scientific">Mesonia profundi</name>
    <dbReference type="NCBI Taxonomy" id="3070998"/>
    <lineage>
        <taxon>Bacteria</taxon>
        <taxon>Pseudomonadati</taxon>
        <taxon>Bacteroidota</taxon>
        <taxon>Flavobacteriia</taxon>
        <taxon>Flavobacteriales</taxon>
        <taxon>Flavobacteriaceae</taxon>
        <taxon>Mesonia</taxon>
    </lineage>
</organism>
<gene>
    <name evidence="2" type="ORF">RBU60_07500</name>
</gene>
<name>A0ABU1A145_9FLAO</name>
<dbReference type="NCBIfam" id="NF040945">
    <property type="entry name" value="CCC_membrane"/>
    <property type="match status" value="1"/>
</dbReference>
<dbReference type="InterPro" id="IPR011655">
    <property type="entry name" value="MpPF26"/>
</dbReference>
<reference evidence="2 3" key="1">
    <citation type="submission" date="2023-08" db="EMBL/GenBank/DDBJ databases">
        <title>Mesonia sp. MT50, isolated from deep-sea sediment of the Mariana Trench.</title>
        <authorList>
            <person name="Fu H."/>
        </authorList>
    </citation>
    <scope>NUCLEOTIDE SEQUENCE [LARGE SCALE GENOMIC DNA]</scope>
    <source>
        <strain evidence="2 3">MT50</strain>
    </source>
</reference>
<protein>
    <submittedName>
        <fullName evidence="2">CCC motif membrane protein</fullName>
    </submittedName>
</protein>
<dbReference type="Proteomes" id="UP001230915">
    <property type="component" value="Unassembled WGS sequence"/>
</dbReference>
<keyword evidence="3" id="KW-1185">Reference proteome</keyword>
<proteinExistence type="predicted"/>
<keyword evidence="1" id="KW-0812">Transmembrane</keyword>
<evidence type="ECO:0000313" key="3">
    <source>
        <dbReference type="Proteomes" id="UP001230915"/>
    </source>
</evidence>
<evidence type="ECO:0000256" key="1">
    <source>
        <dbReference type="SAM" id="Phobius"/>
    </source>
</evidence>